<dbReference type="AlphaFoldDB" id="A0A7W0CQJ1"/>
<keyword evidence="3" id="KW-1185">Reference proteome</keyword>
<protein>
    <submittedName>
        <fullName evidence="2">Imidazolonepropionase-like amidohydrolase</fullName>
    </submittedName>
</protein>
<dbReference type="GO" id="GO:0016810">
    <property type="term" value="F:hydrolase activity, acting on carbon-nitrogen (but not peptide) bonds"/>
    <property type="evidence" value="ECO:0007669"/>
    <property type="project" value="InterPro"/>
</dbReference>
<dbReference type="InterPro" id="IPR051781">
    <property type="entry name" value="Metallo-dep_Hydrolase"/>
</dbReference>
<dbReference type="EMBL" id="JACDUR010000007">
    <property type="protein sequence ID" value="MBA2895349.1"/>
    <property type="molecule type" value="Genomic_DNA"/>
</dbReference>
<comment type="caution">
    <text evidence="2">The sequence shown here is derived from an EMBL/GenBank/DDBJ whole genome shotgun (WGS) entry which is preliminary data.</text>
</comment>
<dbReference type="InterPro" id="IPR006680">
    <property type="entry name" value="Amidohydro-rel"/>
</dbReference>
<feature type="domain" description="Amidohydrolase-related" evidence="1">
    <location>
        <begin position="45"/>
        <end position="366"/>
    </location>
</feature>
<dbReference type="SUPFAM" id="SSF51556">
    <property type="entry name" value="Metallo-dependent hydrolases"/>
    <property type="match status" value="1"/>
</dbReference>
<dbReference type="Gene3D" id="2.30.40.10">
    <property type="entry name" value="Urease, subunit C, domain 1"/>
    <property type="match status" value="1"/>
</dbReference>
<dbReference type="PANTHER" id="PTHR43135:SF3">
    <property type="entry name" value="ALPHA-D-RIBOSE 1-METHYLPHOSPHONATE 5-TRIPHOSPHATE DIPHOSPHATASE"/>
    <property type="match status" value="1"/>
</dbReference>
<evidence type="ECO:0000259" key="1">
    <source>
        <dbReference type="Pfam" id="PF01979"/>
    </source>
</evidence>
<dbReference type="SUPFAM" id="SSF51338">
    <property type="entry name" value="Composite domain of metallo-dependent hydrolases"/>
    <property type="match status" value="1"/>
</dbReference>
<proteinExistence type="predicted"/>
<keyword evidence="2" id="KW-0378">Hydrolase</keyword>
<gene>
    <name evidence="2" type="ORF">HNR30_006735</name>
</gene>
<sequence>MLTIRARRLFDGHDFLDDQVVTVHDGRVVQVAPGHAAEVDLGDATLLPGLIDCHVHLAFDAGPDPVATLAELDDAQVLELMRRSAARHLAAGVTTVRDLGDRSFLALRLDGGPEVLAAGPPITTVKGHCWFLGGEVSGEEGVREAVRERAGRGAHVVKMMLTGGEMTEGTHSHLPQFTLAEAKAAADEAHAHGLPIAGHAHGAEGIAQAIEAGFDTIEHCSFMTEESAEPDHELLARLVAAGSVVSVTAGMLPVGGPPPPGIVKRLPGIMRVIAAFREHGVDFVIGTDAGIGPPKPHGVLPHGAKMLTDFGWSELEVLRAITARAARVCRVGHRKGRIAPGFDADLVAFDGDPGQDITALQRPAAVYRLGSAVPM</sequence>
<dbReference type="InterPro" id="IPR011059">
    <property type="entry name" value="Metal-dep_hydrolase_composite"/>
</dbReference>
<dbReference type="InterPro" id="IPR032466">
    <property type="entry name" value="Metal_Hydrolase"/>
</dbReference>
<organism evidence="2 3">
    <name type="scientific">Nonomuraea soli</name>
    <dbReference type="NCBI Taxonomy" id="1032476"/>
    <lineage>
        <taxon>Bacteria</taxon>
        <taxon>Bacillati</taxon>
        <taxon>Actinomycetota</taxon>
        <taxon>Actinomycetes</taxon>
        <taxon>Streptosporangiales</taxon>
        <taxon>Streptosporangiaceae</taxon>
        <taxon>Nonomuraea</taxon>
    </lineage>
</organism>
<evidence type="ECO:0000313" key="2">
    <source>
        <dbReference type="EMBL" id="MBA2895349.1"/>
    </source>
</evidence>
<dbReference type="Pfam" id="PF01979">
    <property type="entry name" value="Amidohydro_1"/>
    <property type="match status" value="1"/>
</dbReference>
<dbReference type="Proteomes" id="UP000530928">
    <property type="component" value="Unassembled WGS sequence"/>
</dbReference>
<accession>A0A7W0CQJ1</accession>
<name>A0A7W0CQJ1_9ACTN</name>
<dbReference type="Gene3D" id="3.20.20.140">
    <property type="entry name" value="Metal-dependent hydrolases"/>
    <property type="match status" value="1"/>
</dbReference>
<reference evidence="2 3" key="1">
    <citation type="submission" date="2020-07" db="EMBL/GenBank/DDBJ databases">
        <title>Genomic Encyclopedia of Type Strains, Phase IV (KMG-IV): sequencing the most valuable type-strain genomes for metagenomic binning, comparative biology and taxonomic classification.</title>
        <authorList>
            <person name="Goeker M."/>
        </authorList>
    </citation>
    <scope>NUCLEOTIDE SEQUENCE [LARGE SCALE GENOMIC DNA]</scope>
    <source>
        <strain evidence="2 3">DSM 45533</strain>
    </source>
</reference>
<evidence type="ECO:0000313" key="3">
    <source>
        <dbReference type="Proteomes" id="UP000530928"/>
    </source>
</evidence>
<dbReference type="RefSeq" id="WP_181614111.1">
    <property type="nucleotide sequence ID" value="NZ_BAABAM010000009.1"/>
</dbReference>
<dbReference type="PANTHER" id="PTHR43135">
    <property type="entry name" value="ALPHA-D-RIBOSE 1-METHYLPHOSPHONATE 5-TRIPHOSPHATE DIPHOSPHATASE"/>
    <property type="match status" value="1"/>
</dbReference>